<dbReference type="SMART" id="SM00345">
    <property type="entry name" value="HTH_GNTR"/>
    <property type="match status" value="1"/>
</dbReference>
<dbReference type="RefSeq" id="WP_068753965.1">
    <property type="nucleotide sequence ID" value="NZ_KQ950180.1"/>
</dbReference>
<proteinExistence type="predicted"/>
<dbReference type="SUPFAM" id="SSF46785">
    <property type="entry name" value="Winged helix' DNA-binding domain"/>
    <property type="match status" value="1"/>
</dbReference>
<dbReference type="InterPro" id="IPR036388">
    <property type="entry name" value="WH-like_DNA-bd_sf"/>
</dbReference>
<evidence type="ECO:0000313" key="5">
    <source>
        <dbReference type="EMBL" id="KUP96489.1"/>
    </source>
</evidence>
<dbReference type="GO" id="GO:0003700">
    <property type="term" value="F:DNA-binding transcription factor activity"/>
    <property type="evidence" value="ECO:0007669"/>
    <property type="project" value="InterPro"/>
</dbReference>
<organism evidence="5 6">
    <name type="scientific">Thermobifida cellulosilytica TB100</name>
    <dbReference type="NCBI Taxonomy" id="665004"/>
    <lineage>
        <taxon>Bacteria</taxon>
        <taxon>Bacillati</taxon>
        <taxon>Actinomycetota</taxon>
        <taxon>Actinomycetes</taxon>
        <taxon>Streptosporangiales</taxon>
        <taxon>Nocardiopsidaceae</taxon>
        <taxon>Thermobifida</taxon>
    </lineage>
</organism>
<dbReference type="InterPro" id="IPR050679">
    <property type="entry name" value="Bact_HTH_transcr_reg"/>
</dbReference>
<keyword evidence="6" id="KW-1185">Reference proteome</keyword>
<dbReference type="Gene3D" id="1.10.10.10">
    <property type="entry name" value="Winged helix-like DNA-binding domain superfamily/Winged helix DNA-binding domain"/>
    <property type="match status" value="1"/>
</dbReference>
<gene>
    <name evidence="5" type="ORF">AC529_12100</name>
</gene>
<dbReference type="Proteomes" id="UP000074382">
    <property type="component" value="Unassembled WGS sequence"/>
</dbReference>
<dbReference type="AlphaFoldDB" id="A0A147KH24"/>
<dbReference type="OrthoDB" id="4338617at2"/>
<dbReference type="Pfam" id="PF00392">
    <property type="entry name" value="GntR"/>
    <property type="match status" value="1"/>
</dbReference>
<sequence>MSIDLDGPEPLYRQIANFIARRIADGTYPPNRKVPSESAICEEFGVSRRTARSAYALLAERGLIVTVPGKGTYVAERSRDADEDGDADR</sequence>
<dbReference type="InterPro" id="IPR000524">
    <property type="entry name" value="Tscrpt_reg_HTH_GntR"/>
</dbReference>
<evidence type="ECO:0000256" key="3">
    <source>
        <dbReference type="ARBA" id="ARBA00023163"/>
    </source>
</evidence>
<dbReference type="PRINTS" id="PR00035">
    <property type="entry name" value="HTHGNTR"/>
</dbReference>
<evidence type="ECO:0000256" key="1">
    <source>
        <dbReference type="ARBA" id="ARBA00023015"/>
    </source>
</evidence>
<dbReference type="InterPro" id="IPR036390">
    <property type="entry name" value="WH_DNA-bd_sf"/>
</dbReference>
<dbReference type="PATRIC" id="fig|665004.4.peg.1128"/>
<keyword evidence="1" id="KW-0805">Transcription regulation</keyword>
<dbReference type="CDD" id="cd07377">
    <property type="entry name" value="WHTH_GntR"/>
    <property type="match status" value="1"/>
</dbReference>
<dbReference type="PANTHER" id="PTHR44846">
    <property type="entry name" value="MANNOSYL-D-GLYCERATE TRANSPORT/METABOLISM SYSTEM REPRESSOR MNGR-RELATED"/>
    <property type="match status" value="1"/>
</dbReference>
<evidence type="ECO:0000256" key="2">
    <source>
        <dbReference type="ARBA" id="ARBA00023125"/>
    </source>
</evidence>
<dbReference type="GO" id="GO:0003677">
    <property type="term" value="F:DNA binding"/>
    <property type="evidence" value="ECO:0007669"/>
    <property type="project" value="UniProtKB-KW"/>
</dbReference>
<dbReference type="PROSITE" id="PS50949">
    <property type="entry name" value="HTH_GNTR"/>
    <property type="match status" value="1"/>
</dbReference>
<feature type="domain" description="HTH gntR-type" evidence="4">
    <location>
        <begin position="9"/>
        <end position="77"/>
    </location>
</feature>
<keyword evidence="3" id="KW-0804">Transcription</keyword>
<evidence type="ECO:0000313" key="6">
    <source>
        <dbReference type="Proteomes" id="UP000074382"/>
    </source>
</evidence>
<comment type="caution">
    <text evidence="5">The sequence shown here is derived from an EMBL/GenBank/DDBJ whole genome shotgun (WGS) entry which is preliminary data.</text>
</comment>
<dbReference type="EMBL" id="LGEM01000089">
    <property type="protein sequence ID" value="KUP96489.1"/>
    <property type="molecule type" value="Genomic_DNA"/>
</dbReference>
<dbReference type="STRING" id="665004.AC529_12100"/>
<keyword evidence="2" id="KW-0238">DNA-binding</keyword>
<name>A0A147KH24_THECS</name>
<protein>
    <submittedName>
        <fullName evidence="5">GntR family transcriptional regulator</fullName>
    </submittedName>
</protein>
<accession>A0A147KH24</accession>
<reference evidence="6" key="1">
    <citation type="journal article" date="2017" name="Acta Aliment.">
        <title>Plant polysaccharide degrading enzyme system of Thermpbifida cellulosilytica TB100 revealed by de novo genome project data.</title>
        <authorList>
            <person name="Toth A."/>
            <person name="Baka E."/>
            <person name="Luzics S."/>
            <person name="Bata-Vidacs I."/>
            <person name="Nagy I."/>
            <person name="Balint B."/>
            <person name="Herceg R."/>
            <person name="Olasz F."/>
            <person name="Wilk T."/>
            <person name="Nagy T."/>
            <person name="Kriszt B."/>
            <person name="Nagy I."/>
            <person name="Kukolya J."/>
        </authorList>
    </citation>
    <scope>NUCLEOTIDE SEQUENCE [LARGE SCALE GENOMIC DNA]</scope>
    <source>
        <strain evidence="6">TB100</strain>
    </source>
</reference>
<evidence type="ECO:0000259" key="4">
    <source>
        <dbReference type="PROSITE" id="PS50949"/>
    </source>
</evidence>